<dbReference type="EMBL" id="JAUEMJ010000011">
    <property type="protein sequence ID" value="MDN3243047.1"/>
    <property type="molecule type" value="Genomic_DNA"/>
</dbReference>
<protein>
    <submittedName>
        <fullName evidence="2">Uncharacterized protein</fullName>
    </submittedName>
</protein>
<gene>
    <name evidence="2" type="ORF">QWI33_25220</name>
</gene>
<dbReference type="RefSeq" id="WP_289959607.1">
    <property type="nucleotide sequence ID" value="NZ_JAUEMJ010000011.1"/>
</dbReference>
<keyword evidence="3" id="KW-1185">Reference proteome</keyword>
<name>A0ABT7YWT0_9ACTN</name>
<reference evidence="2" key="1">
    <citation type="submission" date="2023-06" db="EMBL/GenBank/DDBJ databases">
        <title>Gycomyces niveus sp.nov., a novel actinomycete isolated from soil in Shouguang.</title>
        <authorList>
            <person name="Yang X."/>
            <person name="Zhao J."/>
        </authorList>
    </citation>
    <scope>NUCLEOTIDE SEQUENCE</scope>
    <source>
        <strain evidence="2">NEAU C2</strain>
    </source>
</reference>
<feature type="region of interest" description="Disordered" evidence="1">
    <location>
        <begin position="1"/>
        <end position="37"/>
    </location>
</feature>
<organism evidence="2 3">
    <name type="scientific">Glycomyces tritici</name>
    <dbReference type="NCBI Taxonomy" id="2665176"/>
    <lineage>
        <taxon>Bacteria</taxon>
        <taxon>Bacillati</taxon>
        <taxon>Actinomycetota</taxon>
        <taxon>Actinomycetes</taxon>
        <taxon>Glycomycetales</taxon>
        <taxon>Glycomycetaceae</taxon>
        <taxon>Glycomyces</taxon>
    </lineage>
</organism>
<evidence type="ECO:0000313" key="3">
    <source>
        <dbReference type="Proteomes" id="UP001171902"/>
    </source>
</evidence>
<accession>A0ABT7YWT0</accession>
<evidence type="ECO:0000313" key="2">
    <source>
        <dbReference type="EMBL" id="MDN3243047.1"/>
    </source>
</evidence>
<proteinExistence type="predicted"/>
<dbReference type="Proteomes" id="UP001171902">
    <property type="component" value="Unassembled WGS sequence"/>
</dbReference>
<evidence type="ECO:0000256" key="1">
    <source>
        <dbReference type="SAM" id="MobiDB-lite"/>
    </source>
</evidence>
<sequence length="149" mass="16248">MTDPRSAAFEQTPDAKTMAKQPRRWMPMSPRSVGTSLRGAKTQAIIPLRECGWAADLQAGDKVDLRAKKNAQIRSLQVEVVRACRHVTAEEIPACGSNASLRRIIAETMSSFEANWAVRTGADLVASLRVPGSTARSRRFAIVSPRAMA</sequence>
<comment type="caution">
    <text evidence="2">The sequence shown here is derived from an EMBL/GenBank/DDBJ whole genome shotgun (WGS) entry which is preliminary data.</text>
</comment>